<keyword evidence="5" id="KW-1003">Cell membrane</keyword>
<keyword evidence="5" id="KW-0813">Transport</keyword>
<feature type="transmembrane region" description="Helical" evidence="5">
    <location>
        <begin position="177"/>
        <end position="195"/>
    </location>
</feature>
<dbReference type="Proteomes" id="UP000800303">
    <property type="component" value="Unassembled WGS sequence"/>
</dbReference>
<dbReference type="PROSITE" id="PS51012">
    <property type="entry name" value="ABC_TM2"/>
    <property type="match status" value="1"/>
</dbReference>
<dbReference type="InterPro" id="IPR051784">
    <property type="entry name" value="Nod_factor_ABC_transporter"/>
</dbReference>
<evidence type="ECO:0000259" key="6">
    <source>
        <dbReference type="PROSITE" id="PS51012"/>
    </source>
</evidence>
<evidence type="ECO:0000256" key="1">
    <source>
        <dbReference type="ARBA" id="ARBA00004141"/>
    </source>
</evidence>
<keyword evidence="3 5" id="KW-1133">Transmembrane helix</keyword>
<evidence type="ECO:0000313" key="8">
    <source>
        <dbReference type="Proteomes" id="UP000800303"/>
    </source>
</evidence>
<evidence type="ECO:0000256" key="3">
    <source>
        <dbReference type="ARBA" id="ARBA00022989"/>
    </source>
</evidence>
<reference evidence="7 8" key="1">
    <citation type="submission" date="2020-01" db="EMBL/GenBank/DDBJ databases">
        <title>Polyphasic characterisation and genomic insights into a novel alkali tolerant bacterium VR-M41.</title>
        <authorList>
            <person name="Vemuluri V.R."/>
        </authorList>
    </citation>
    <scope>NUCLEOTIDE SEQUENCE [LARGE SCALE GENOMIC DNA]</scope>
    <source>
        <strain evidence="7 8">VR-M41</strain>
    </source>
</reference>
<keyword evidence="2 5" id="KW-0812">Transmembrane</keyword>
<name>A0ABX0F6Q0_9BACL</name>
<dbReference type="InterPro" id="IPR013525">
    <property type="entry name" value="ABC2_TM"/>
</dbReference>
<protein>
    <recommendedName>
        <fullName evidence="5">Transport permease protein</fullName>
    </recommendedName>
</protein>
<dbReference type="RefSeq" id="WP_166275697.1">
    <property type="nucleotide sequence ID" value="NZ_JAAFGS010000005.1"/>
</dbReference>
<sequence>MNIQPENAKNRPFFDVSTMLGRSMRHIFRSLDTIITVTIMPIAFMLLFVYVFGGAIRTGTDNYVNYLLPGILLIAIGTGMSYTAARLFADKQGGLFERFRSMPIAPSSLLWGHVLTSLVSNAISLIVILLAALLIGFRSPAGLLAWLAVVGILALFTLSLTWIAVIAGLSANSIDGAAAFSYPIIFLPFISSAFVPTASMPGPVRAFAENQPVTSIVETIRALLAGQPAGTEIWTALAWCLGILVVAYWLAMRVYKRQTA</sequence>
<evidence type="ECO:0000313" key="7">
    <source>
        <dbReference type="EMBL" id="NGZ76641.1"/>
    </source>
</evidence>
<evidence type="ECO:0000256" key="2">
    <source>
        <dbReference type="ARBA" id="ARBA00022692"/>
    </source>
</evidence>
<feature type="transmembrane region" description="Helical" evidence="5">
    <location>
        <begin position="64"/>
        <end position="89"/>
    </location>
</feature>
<proteinExistence type="inferred from homology"/>
<dbReference type="EMBL" id="JAAFGS010000005">
    <property type="protein sequence ID" value="NGZ76641.1"/>
    <property type="molecule type" value="Genomic_DNA"/>
</dbReference>
<evidence type="ECO:0000256" key="5">
    <source>
        <dbReference type="RuleBase" id="RU361157"/>
    </source>
</evidence>
<feature type="transmembrane region" description="Helical" evidence="5">
    <location>
        <begin position="31"/>
        <end position="52"/>
    </location>
</feature>
<feature type="transmembrane region" description="Helical" evidence="5">
    <location>
        <begin position="110"/>
        <end position="137"/>
    </location>
</feature>
<dbReference type="PANTHER" id="PTHR43229">
    <property type="entry name" value="NODULATION PROTEIN J"/>
    <property type="match status" value="1"/>
</dbReference>
<comment type="similarity">
    <text evidence="5">Belongs to the ABC-2 integral membrane protein family.</text>
</comment>
<dbReference type="PIRSF" id="PIRSF006648">
    <property type="entry name" value="DrrB"/>
    <property type="match status" value="1"/>
</dbReference>
<feature type="domain" description="ABC transmembrane type-2" evidence="6">
    <location>
        <begin position="32"/>
        <end position="258"/>
    </location>
</feature>
<keyword evidence="4 5" id="KW-0472">Membrane</keyword>
<comment type="caution">
    <text evidence="7">The sequence shown here is derived from an EMBL/GenBank/DDBJ whole genome shotgun (WGS) entry which is preliminary data.</text>
</comment>
<feature type="transmembrane region" description="Helical" evidence="5">
    <location>
        <begin position="233"/>
        <end position="251"/>
    </location>
</feature>
<dbReference type="Pfam" id="PF01061">
    <property type="entry name" value="ABC2_membrane"/>
    <property type="match status" value="1"/>
</dbReference>
<accession>A0ABX0F6Q0</accession>
<keyword evidence="8" id="KW-1185">Reference proteome</keyword>
<dbReference type="InterPro" id="IPR000412">
    <property type="entry name" value="ABC_2_transport"/>
</dbReference>
<dbReference type="InterPro" id="IPR047817">
    <property type="entry name" value="ABC2_TM_bact-type"/>
</dbReference>
<comment type="subcellular location">
    <subcellularLocation>
        <location evidence="5">Cell membrane</location>
        <topology evidence="5">Multi-pass membrane protein</topology>
    </subcellularLocation>
    <subcellularLocation>
        <location evidence="1">Membrane</location>
        <topology evidence="1">Multi-pass membrane protein</topology>
    </subcellularLocation>
</comment>
<feature type="transmembrane region" description="Helical" evidence="5">
    <location>
        <begin position="143"/>
        <end position="165"/>
    </location>
</feature>
<gene>
    <name evidence="7" type="ORF">GYN08_15040</name>
</gene>
<evidence type="ECO:0000256" key="4">
    <source>
        <dbReference type="ARBA" id="ARBA00023136"/>
    </source>
</evidence>
<dbReference type="PANTHER" id="PTHR43229:SF2">
    <property type="entry name" value="NODULATION PROTEIN J"/>
    <property type="match status" value="1"/>
</dbReference>
<organism evidence="7 8">
    <name type="scientific">Saccharibacillus alkalitolerans</name>
    <dbReference type="NCBI Taxonomy" id="2705290"/>
    <lineage>
        <taxon>Bacteria</taxon>
        <taxon>Bacillati</taxon>
        <taxon>Bacillota</taxon>
        <taxon>Bacilli</taxon>
        <taxon>Bacillales</taxon>
        <taxon>Paenibacillaceae</taxon>
        <taxon>Saccharibacillus</taxon>
    </lineage>
</organism>